<dbReference type="PROSITE" id="PS51257">
    <property type="entry name" value="PROKAR_LIPOPROTEIN"/>
    <property type="match status" value="1"/>
</dbReference>
<feature type="compositionally biased region" description="Gly residues" evidence="1">
    <location>
        <begin position="38"/>
        <end position="47"/>
    </location>
</feature>
<protein>
    <submittedName>
        <fullName evidence="4">SGNH/GDSL hydrolase family protein</fullName>
    </submittedName>
</protein>
<accession>A0ABW4L6C1</accession>
<evidence type="ECO:0000313" key="5">
    <source>
        <dbReference type="Proteomes" id="UP001597277"/>
    </source>
</evidence>
<dbReference type="SUPFAM" id="SSF52266">
    <property type="entry name" value="SGNH hydrolase"/>
    <property type="match status" value="1"/>
</dbReference>
<keyword evidence="4" id="KW-0378">Hydrolase</keyword>
<keyword evidence="5" id="KW-1185">Reference proteome</keyword>
<dbReference type="EMBL" id="JBHUEE010000008">
    <property type="protein sequence ID" value="MFD1719010.1"/>
    <property type="molecule type" value="Genomic_DNA"/>
</dbReference>
<proteinExistence type="predicted"/>
<evidence type="ECO:0000313" key="4">
    <source>
        <dbReference type="EMBL" id="MFD1719010.1"/>
    </source>
</evidence>
<dbReference type="Pfam" id="PF13472">
    <property type="entry name" value="Lipase_GDSL_2"/>
    <property type="match status" value="1"/>
</dbReference>
<name>A0ABW4L6C1_9MICO</name>
<feature type="region of interest" description="Disordered" evidence="1">
    <location>
        <begin position="24"/>
        <end position="50"/>
    </location>
</feature>
<dbReference type="Gene3D" id="3.40.50.1110">
    <property type="entry name" value="SGNH hydrolase"/>
    <property type="match status" value="1"/>
</dbReference>
<keyword evidence="2" id="KW-0732">Signal</keyword>
<feature type="signal peptide" evidence="2">
    <location>
        <begin position="1"/>
        <end position="21"/>
    </location>
</feature>
<reference evidence="5" key="1">
    <citation type="journal article" date="2019" name="Int. J. Syst. Evol. Microbiol.">
        <title>The Global Catalogue of Microorganisms (GCM) 10K type strain sequencing project: providing services to taxonomists for standard genome sequencing and annotation.</title>
        <authorList>
            <consortium name="The Broad Institute Genomics Platform"/>
            <consortium name="The Broad Institute Genome Sequencing Center for Infectious Disease"/>
            <person name="Wu L."/>
            <person name="Ma J."/>
        </authorList>
    </citation>
    <scope>NUCLEOTIDE SEQUENCE [LARGE SCALE GENOMIC DNA]</scope>
    <source>
        <strain evidence="5">JCM 17130</strain>
    </source>
</reference>
<gene>
    <name evidence="4" type="ORF">ACFSE6_14275</name>
</gene>
<feature type="domain" description="SGNH hydrolase-type esterase" evidence="3">
    <location>
        <begin position="59"/>
        <end position="218"/>
    </location>
</feature>
<dbReference type="InterPro" id="IPR013830">
    <property type="entry name" value="SGNH_hydro"/>
</dbReference>
<comment type="caution">
    <text evidence="4">The sequence shown here is derived from an EMBL/GenBank/DDBJ whole genome shotgun (WGS) entry which is preliminary data.</text>
</comment>
<dbReference type="InterPro" id="IPR036514">
    <property type="entry name" value="SGNH_hydro_sf"/>
</dbReference>
<dbReference type="PANTHER" id="PTHR30383">
    <property type="entry name" value="THIOESTERASE 1/PROTEASE 1/LYSOPHOSPHOLIPASE L1"/>
    <property type="match status" value="1"/>
</dbReference>
<dbReference type="RefSeq" id="WP_388008449.1">
    <property type="nucleotide sequence ID" value="NZ_JBHUEE010000008.1"/>
</dbReference>
<organism evidence="4 5">
    <name type="scientific">Georgenia deserti</name>
    <dbReference type="NCBI Taxonomy" id="2093781"/>
    <lineage>
        <taxon>Bacteria</taxon>
        <taxon>Bacillati</taxon>
        <taxon>Actinomycetota</taxon>
        <taxon>Actinomycetes</taxon>
        <taxon>Micrococcales</taxon>
        <taxon>Bogoriellaceae</taxon>
        <taxon>Georgenia</taxon>
    </lineage>
</organism>
<evidence type="ECO:0000256" key="1">
    <source>
        <dbReference type="SAM" id="MobiDB-lite"/>
    </source>
</evidence>
<sequence>MRRWLLGIAATVLLVTGCAGPHVPDPASEESAAVPAGAGAGAAGAAGGEQQRQTVRIAAVGDSITHGRSPEFAAGALSERSWIPHAVGGGVELVGGWARGGATTAEMLDHVTPVDADVLVILAGTNDVLQGVTDSGHGRSLTNIRAIARTVGAQNVVLSAIPPLNRRPAAAAAFNDSLRELAQNAGWHWVDGPAPLRDGTRFLPEMTHDGIHPTPEGADTLGKVLRGAVLDAAD</sequence>
<dbReference type="GO" id="GO:0016787">
    <property type="term" value="F:hydrolase activity"/>
    <property type="evidence" value="ECO:0007669"/>
    <property type="project" value="UniProtKB-KW"/>
</dbReference>
<feature type="chain" id="PRO_5046047431" evidence="2">
    <location>
        <begin position="22"/>
        <end position="234"/>
    </location>
</feature>
<dbReference type="InterPro" id="IPR051532">
    <property type="entry name" value="Ester_Hydrolysis_Enzymes"/>
</dbReference>
<evidence type="ECO:0000256" key="2">
    <source>
        <dbReference type="SAM" id="SignalP"/>
    </source>
</evidence>
<dbReference type="Proteomes" id="UP001597277">
    <property type="component" value="Unassembled WGS sequence"/>
</dbReference>
<evidence type="ECO:0000259" key="3">
    <source>
        <dbReference type="Pfam" id="PF13472"/>
    </source>
</evidence>